<keyword evidence="1" id="KW-0677">Repeat</keyword>
<keyword evidence="4" id="KW-0342">GTP-binding</keyword>
<dbReference type="GO" id="GO:0005525">
    <property type="term" value="F:GTP binding"/>
    <property type="evidence" value="ECO:0007669"/>
    <property type="project" value="UniProtKB-KW"/>
</dbReference>
<proteinExistence type="predicted"/>
<evidence type="ECO:0000313" key="9">
    <source>
        <dbReference type="EMBL" id="KAE8664123.1"/>
    </source>
</evidence>
<comment type="caution">
    <text evidence="9">The sequence shown here is derived from an EMBL/GenBank/DDBJ whole genome shotgun (WGS) entry which is preliminary data.</text>
</comment>
<dbReference type="InterPro" id="IPR036525">
    <property type="entry name" value="Tubulin/FtsZ_GTPase_sf"/>
</dbReference>
<evidence type="ECO:0000256" key="4">
    <source>
        <dbReference type="ARBA" id="ARBA00023134"/>
    </source>
</evidence>
<dbReference type="SUPFAM" id="SSF52540">
    <property type="entry name" value="P-loop containing nucleoside triphosphate hydrolases"/>
    <property type="match status" value="1"/>
</dbReference>
<accession>A0A6A2WSH5</accession>
<feature type="domain" description="NB-ARC" evidence="5">
    <location>
        <begin position="170"/>
        <end position="337"/>
    </location>
</feature>
<evidence type="ECO:0000256" key="2">
    <source>
        <dbReference type="ARBA" id="ARBA00022741"/>
    </source>
</evidence>
<feature type="domain" description="Disease resistance R13L4/SHOC-2-like LRR" evidence="8">
    <location>
        <begin position="602"/>
        <end position="894"/>
    </location>
</feature>
<dbReference type="Gene3D" id="3.80.10.10">
    <property type="entry name" value="Ribonuclease Inhibitor"/>
    <property type="match status" value="2"/>
</dbReference>
<dbReference type="GO" id="GO:0098542">
    <property type="term" value="P:defense response to other organism"/>
    <property type="evidence" value="ECO:0007669"/>
    <property type="project" value="TreeGrafter"/>
</dbReference>
<dbReference type="InterPro" id="IPR055414">
    <property type="entry name" value="LRR_R13L4/SHOC2-like"/>
</dbReference>
<dbReference type="PANTHER" id="PTHR23155">
    <property type="entry name" value="DISEASE RESISTANCE PROTEIN RP"/>
    <property type="match status" value="1"/>
</dbReference>
<dbReference type="InterPro" id="IPR038005">
    <property type="entry name" value="RX-like_CC"/>
</dbReference>
<dbReference type="Pfam" id="PF18052">
    <property type="entry name" value="Rx_N"/>
    <property type="match status" value="1"/>
</dbReference>
<dbReference type="EMBL" id="VEPZ02001660">
    <property type="protein sequence ID" value="KAE8664123.1"/>
    <property type="molecule type" value="Genomic_DNA"/>
</dbReference>
<evidence type="ECO:0000259" key="7">
    <source>
        <dbReference type="Pfam" id="PF23559"/>
    </source>
</evidence>
<dbReference type="Proteomes" id="UP000436088">
    <property type="component" value="Unassembled WGS sequence"/>
</dbReference>
<dbReference type="Gene3D" id="1.10.10.10">
    <property type="entry name" value="Winged helix-like DNA-binding domain superfamily/Winged helix DNA-binding domain"/>
    <property type="match status" value="1"/>
</dbReference>
<dbReference type="InterPro" id="IPR008280">
    <property type="entry name" value="Tub_FtsZ_C"/>
</dbReference>
<dbReference type="InterPro" id="IPR058922">
    <property type="entry name" value="WHD_DRP"/>
</dbReference>
<keyword evidence="10" id="KW-1185">Reference proteome</keyword>
<dbReference type="FunFam" id="1.10.10.10:FF:000322">
    <property type="entry name" value="Probable disease resistance protein At1g63360"/>
    <property type="match status" value="1"/>
</dbReference>
<dbReference type="InterPro" id="IPR042197">
    <property type="entry name" value="Apaf_helical"/>
</dbReference>
<evidence type="ECO:0000259" key="8">
    <source>
        <dbReference type="Pfam" id="PF23598"/>
    </source>
</evidence>
<feature type="domain" description="Disease resistance protein winged helix" evidence="7">
    <location>
        <begin position="423"/>
        <end position="495"/>
    </location>
</feature>
<dbReference type="Gene3D" id="1.20.5.4130">
    <property type="match status" value="1"/>
</dbReference>
<evidence type="ECO:0000313" key="10">
    <source>
        <dbReference type="Proteomes" id="UP000436088"/>
    </source>
</evidence>
<gene>
    <name evidence="9" type="ORF">F3Y22_tig00112856pilonHSYRG00077</name>
</gene>
<dbReference type="InterPro" id="IPR027417">
    <property type="entry name" value="P-loop_NTPase"/>
</dbReference>
<sequence>MAWSAVSSAVNTIGNLLAEEATYLWGVEEQVDRLQTELKWMQSSLMEADVKQSTDRRISLWVAEIRELAYDAEDVIEDFALRVGSRRKGGLSNCIKRSACILEEGRILHKTRSEIDKIFTRITDLVRRLQAYGIKELREKEGPSSSAQRRELRQSFPHIIDDNIVGLDMDVKKLVSVIVESESNVVLIWGMGGLGKTTLAKKIYHDSRVNDQFVHVVWAYVSEQYQRRRVWLDILSGLNIPFQVDWKTRDEEISEKLFKFLNKKKCLMIIDDIWSKEAWDSIKPAFPEKDTSCKILLTSRNREVVSDADGSRVYVHPLQLLSPDQSRDLFRKIAFPQGRQDEGEKKKLGEQMVDRCGGLPLAIVVLGGILVTKDSVNEWQKVADNVESFLKRGQGHGVEEVLALSYDDLPYYLRPCFLYLSNFPEDFEIQVYRLIQLWVAEGIVLSEEGDGNMAEDLAEGYLIELVQRCMVQVRDRDVATSKIKTVQMHDLMRNLCFSKANQENFLSVVDKSNACSISTVRRIRRVSTTNILWLKRIKSPNIRSFLFVGMHLSLYELSKAMMVLTEQEFHKMLDYRKKHKEEREVDGLLLDIEVHGLYTYMFNNFKLLRVLSYEGKYSTWFGLKLSSDIGNLVHLRLLSLGNLYFSCFPSSLGNLRCLQTLDLRVHGKTFVPDVIWRMGQLRHLYLPWRCARRTKLKLHTLRNLQTLVNFNATNCYLKDLKNLTNLRELEIQGPFEIDDFNEEVIRSKYLHSLSIFNDGGRIDPKHLNHLLSSCGSICKLSLDAEISEIPQYENLSLNLAYIKLRKSKIGGDPMPTLEKLPSLRVLELHEKAFTGKEMFCSAQGFPKLDSLSLIYLDHLVEWKVEEGAMPCLRQLQIKWCDKLAMFPDGLRPLVKTLQLNVELMMPEEFKESVKEGREDFIKIHRVPSNTFQGSWEVVERVEFEPSFHRDRELGKNRSKTFESPPLSCGSICKLSLDAEISELPQYDHLSLNLAYIKLRRSKIGEDPMPTLEKLPILRVLELHEEAFKMFFPAQGFPKLESLSLERLGHLEQWKGEKGAIPCLRQLQIEWCRGLTMLPDELMSIKTLQQLKIERKEGNCIVDWRCKIVFEANEGANHDAFSTFFSVTGSGKYVLGALFIDLEPTIIDEVRSRWDWFWFRLIAFGFTVYPSPQRALTLSLLEHTDVVVPLDNEAIYNIRRRLLDIERPTYTNLSRLISQIISSLTTSLWFNGAINVDITEFQTNPVPYPRIHFMLSSYAPVILVEKAYHEKLLIPQITSAVFENVIRGTVSTMYVYFILVEEYMVY</sequence>
<dbReference type="GO" id="GO:0043531">
    <property type="term" value="F:ADP binding"/>
    <property type="evidence" value="ECO:0007669"/>
    <property type="project" value="InterPro"/>
</dbReference>
<dbReference type="InterPro" id="IPR044974">
    <property type="entry name" value="Disease_R_plants"/>
</dbReference>
<dbReference type="FunFam" id="1.10.8.430:FF:000003">
    <property type="entry name" value="Probable disease resistance protein At5g66910"/>
    <property type="match status" value="1"/>
</dbReference>
<dbReference type="InterPro" id="IPR037103">
    <property type="entry name" value="Tubulin/FtsZ-like_C"/>
</dbReference>
<keyword evidence="3" id="KW-0611">Plant defense</keyword>
<dbReference type="PANTHER" id="PTHR23155:SF1185">
    <property type="entry name" value="DISEASE RESISTANCE RPP8-LIKE PROTEIN 3-RELATED"/>
    <property type="match status" value="1"/>
</dbReference>
<reference evidence="9" key="1">
    <citation type="submission" date="2019-09" db="EMBL/GenBank/DDBJ databases">
        <title>Draft genome information of white flower Hibiscus syriacus.</title>
        <authorList>
            <person name="Kim Y.-M."/>
        </authorList>
    </citation>
    <scope>NUCLEOTIDE SEQUENCE [LARGE SCALE GENOMIC DNA]</scope>
    <source>
        <strain evidence="9">YM2019G1</strain>
    </source>
</reference>
<dbReference type="Pfam" id="PF23559">
    <property type="entry name" value="WHD_DRP"/>
    <property type="match status" value="1"/>
</dbReference>
<protein>
    <submittedName>
        <fullName evidence="9">CC-NBS-LRR class disease resistance protein</fullName>
    </submittedName>
</protein>
<keyword evidence="2" id="KW-0547">Nucleotide-binding</keyword>
<name>A0A6A2WSH5_HIBSY</name>
<dbReference type="Gene3D" id="3.40.50.300">
    <property type="entry name" value="P-loop containing nucleotide triphosphate hydrolases"/>
    <property type="match status" value="1"/>
</dbReference>
<evidence type="ECO:0000259" key="6">
    <source>
        <dbReference type="Pfam" id="PF18052"/>
    </source>
</evidence>
<dbReference type="PRINTS" id="PR00364">
    <property type="entry name" value="DISEASERSIST"/>
</dbReference>
<dbReference type="Gene3D" id="3.40.50.1440">
    <property type="entry name" value="Tubulin/FtsZ, GTPase domain"/>
    <property type="match status" value="2"/>
</dbReference>
<dbReference type="InterPro" id="IPR002182">
    <property type="entry name" value="NB-ARC"/>
</dbReference>
<dbReference type="InterPro" id="IPR041118">
    <property type="entry name" value="Rx_N"/>
</dbReference>
<dbReference type="Gene3D" id="3.30.1330.20">
    <property type="entry name" value="Tubulin/FtsZ, C-terminal domain"/>
    <property type="match status" value="1"/>
</dbReference>
<dbReference type="Pfam" id="PF00931">
    <property type="entry name" value="NB-ARC"/>
    <property type="match status" value="1"/>
</dbReference>
<organism evidence="9 10">
    <name type="scientific">Hibiscus syriacus</name>
    <name type="common">Rose of Sharon</name>
    <dbReference type="NCBI Taxonomy" id="106335"/>
    <lineage>
        <taxon>Eukaryota</taxon>
        <taxon>Viridiplantae</taxon>
        <taxon>Streptophyta</taxon>
        <taxon>Embryophyta</taxon>
        <taxon>Tracheophyta</taxon>
        <taxon>Spermatophyta</taxon>
        <taxon>Magnoliopsida</taxon>
        <taxon>eudicotyledons</taxon>
        <taxon>Gunneridae</taxon>
        <taxon>Pentapetalae</taxon>
        <taxon>rosids</taxon>
        <taxon>malvids</taxon>
        <taxon>Malvales</taxon>
        <taxon>Malvaceae</taxon>
        <taxon>Malvoideae</taxon>
        <taxon>Hibiscus</taxon>
    </lineage>
</organism>
<dbReference type="SUPFAM" id="SSF52058">
    <property type="entry name" value="L domain-like"/>
    <property type="match status" value="2"/>
</dbReference>
<dbReference type="SUPFAM" id="SSF52490">
    <property type="entry name" value="Tubulin nucleotide-binding domain-like"/>
    <property type="match status" value="1"/>
</dbReference>
<dbReference type="Gene3D" id="1.10.8.430">
    <property type="entry name" value="Helical domain of apoptotic protease-activating factors"/>
    <property type="match status" value="1"/>
</dbReference>
<dbReference type="InterPro" id="IPR032675">
    <property type="entry name" value="LRR_dom_sf"/>
</dbReference>
<dbReference type="SUPFAM" id="SSF55307">
    <property type="entry name" value="Tubulin C-terminal domain-like"/>
    <property type="match status" value="1"/>
</dbReference>
<dbReference type="CDD" id="cd14798">
    <property type="entry name" value="RX-CC_like"/>
    <property type="match status" value="1"/>
</dbReference>
<dbReference type="InterPro" id="IPR036388">
    <property type="entry name" value="WH-like_DNA-bd_sf"/>
</dbReference>
<feature type="domain" description="Disease resistance N-terminal" evidence="6">
    <location>
        <begin position="5"/>
        <end position="88"/>
    </location>
</feature>
<evidence type="ECO:0000256" key="3">
    <source>
        <dbReference type="ARBA" id="ARBA00022821"/>
    </source>
</evidence>
<evidence type="ECO:0000256" key="1">
    <source>
        <dbReference type="ARBA" id="ARBA00022737"/>
    </source>
</evidence>
<dbReference type="Pfam" id="PF23598">
    <property type="entry name" value="LRR_14"/>
    <property type="match status" value="1"/>
</dbReference>
<dbReference type="FunFam" id="3.40.50.300:FF:001091">
    <property type="entry name" value="Probable disease resistance protein At1g61300"/>
    <property type="match status" value="1"/>
</dbReference>
<evidence type="ECO:0000259" key="5">
    <source>
        <dbReference type="Pfam" id="PF00931"/>
    </source>
</evidence>